<dbReference type="OrthoDB" id="1634547at2"/>
<feature type="domain" description="Capsid Gp10A/Gp10B-like" evidence="1">
    <location>
        <begin position="56"/>
        <end position="320"/>
    </location>
</feature>
<sequence>MADVIVAQPGKVEGGTDLLQMYLKVFAGEVITAFERSSVTLGRHMVRTIEAGKSAQFPIFGRAKAAYLKPGKSLDDLRENIPHNERTIQIDGLLTSSQMIADIDEAMKHYDVRGEYSRQMGEALALAADGAVLAEAAKLVVANKENITGLGKGELVTRNLATADFGITEAMGKAIVNMLLEIKAKMSKNRVPAAERYVYMKPEGTNALVASLVAINRDFGAVATITEANVLRVAGFDIIECPHLTDGGAAVNEGLLQGDGHVFPDTYKDSCMFIAMHRTAVGTVKLRDLALEQARRAEYQADMLVAKYAMGHGGLRPEAAFMGIVTHS</sequence>
<dbReference type="Pfam" id="PF21703">
    <property type="entry name" value="Gp10A-like"/>
    <property type="match status" value="1"/>
</dbReference>
<dbReference type="InterPro" id="IPR049301">
    <property type="entry name" value="Capsid_Gp10A/Gp10B-like_dom"/>
</dbReference>
<keyword evidence="3" id="KW-1185">Reference proteome</keyword>
<proteinExistence type="predicted"/>
<evidence type="ECO:0000259" key="1">
    <source>
        <dbReference type="Pfam" id="PF21703"/>
    </source>
</evidence>
<evidence type="ECO:0000313" key="2">
    <source>
        <dbReference type="EMBL" id="SHJ82544.1"/>
    </source>
</evidence>
<dbReference type="Proteomes" id="UP000322917">
    <property type="component" value="Unassembled WGS sequence"/>
</dbReference>
<evidence type="ECO:0000313" key="3">
    <source>
        <dbReference type="Proteomes" id="UP000322917"/>
    </source>
</evidence>
<dbReference type="RefSeq" id="WP_149736027.1">
    <property type="nucleotide sequence ID" value="NZ_FQZD01000041.1"/>
</dbReference>
<protein>
    <recommendedName>
        <fullName evidence="1">Capsid Gp10A/Gp10B-like domain-containing protein</fullName>
    </recommendedName>
</protein>
<reference evidence="2 3" key="1">
    <citation type="submission" date="2016-11" db="EMBL/GenBank/DDBJ databases">
        <authorList>
            <person name="Varghese N."/>
            <person name="Submissions S."/>
        </authorList>
    </citation>
    <scope>NUCLEOTIDE SEQUENCE [LARGE SCALE GENOMIC DNA]</scope>
    <source>
        <strain evidence="2 3">DSM 15287</strain>
    </source>
</reference>
<gene>
    <name evidence="2" type="ORF">SAMN02745170_03429</name>
</gene>
<organism evidence="2 3">
    <name type="scientific">Propionispora hippei DSM 15287</name>
    <dbReference type="NCBI Taxonomy" id="1123003"/>
    <lineage>
        <taxon>Bacteria</taxon>
        <taxon>Bacillati</taxon>
        <taxon>Bacillota</taxon>
        <taxon>Negativicutes</taxon>
        <taxon>Selenomonadales</taxon>
        <taxon>Sporomusaceae</taxon>
        <taxon>Propionispora</taxon>
    </lineage>
</organism>
<dbReference type="AlphaFoldDB" id="A0A1M6MGG7"/>
<dbReference type="EMBL" id="FQZD01000041">
    <property type="protein sequence ID" value="SHJ82544.1"/>
    <property type="molecule type" value="Genomic_DNA"/>
</dbReference>
<accession>A0A1M6MGG7</accession>
<name>A0A1M6MGG7_9FIRM</name>